<reference evidence="1" key="1">
    <citation type="journal article" date="2015" name="Nature">
        <title>Complex archaea that bridge the gap between prokaryotes and eukaryotes.</title>
        <authorList>
            <person name="Spang A."/>
            <person name="Saw J.H."/>
            <person name="Jorgensen S.L."/>
            <person name="Zaremba-Niedzwiedzka K."/>
            <person name="Martijn J."/>
            <person name="Lind A.E."/>
            <person name="van Eijk R."/>
            <person name="Schleper C."/>
            <person name="Guy L."/>
            <person name="Ettema T.J."/>
        </authorList>
    </citation>
    <scope>NUCLEOTIDE SEQUENCE</scope>
</reference>
<name>A0A0F9YK61_9ZZZZ</name>
<protein>
    <submittedName>
        <fullName evidence="1">Uncharacterized protein</fullName>
    </submittedName>
</protein>
<dbReference type="AlphaFoldDB" id="A0A0F9YK61"/>
<gene>
    <name evidence="1" type="ORF">LCGC14_0082660</name>
</gene>
<sequence>MILDYITLKNKKQAKEITKLFLNQNLLFRQTFEQQRFLKRIG</sequence>
<organism evidence="1">
    <name type="scientific">marine sediment metagenome</name>
    <dbReference type="NCBI Taxonomy" id="412755"/>
    <lineage>
        <taxon>unclassified sequences</taxon>
        <taxon>metagenomes</taxon>
        <taxon>ecological metagenomes</taxon>
    </lineage>
</organism>
<evidence type="ECO:0000313" key="1">
    <source>
        <dbReference type="EMBL" id="KKO04954.1"/>
    </source>
</evidence>
<proteinExistence type="predicted"/>
<comment type="caution">
    <text evidence="1">The sequence shown here is derived from an EMBL/GenBank/DDBJ whole genome shotgun (WGS) entry which is preliminary data.</text>
</comment>
<dbReference type="EMBL" id="LAZR01000021">
    <property type="protein sequence ID" value="KKO04954.1"/>
    <property type="molecule type" value="Genomic_DNA"/>
</dbReference>
<accession>A0A0F9YK61</accession>